<feature type="transmembrane region" description="Helical" evidence="13">
    <location>
        <begin position="235"/>
        <end position="261"/>
    </location>
</feature>
<keyword evidence="11" id="KW-0325">Glycoprotein</keyword>
<reference evidence="15 16" key="1">
    <citation type="submission" date="2018-10" db="EMBL/GenBank/DDBJ databases">
        <title>Improved assembly of the deer mouse Peromyscus maniculatus genome.</title>
        <authorList>
            <person name="Lassance J.-M."/>
            <person name="Hoekstra H.E."/>
        </authorList>
    </citation>
    <scope>NUCLEOTIDE SEQUENCE [LARGE SCALE GENOMIC DNA]</scope>
</reference>
<keyword evidence="4 13" id="KW-1003">Cell membrane</keyword>
<dbReference type="GO" id="GO:0019236">
    <property type="term" value="P:response to pheromone"/>
    <property type="evidence" value="ECO:0007669"/>
    <property type="project" value="UniProtKB-KW"/>
</dbReference>
<evidence type="ECO:0000256" key="6">
    <source>
        <dbReference type="ARBA" id="ARBA00022692"/>
    </source>
</evidence>
<sequence>MTASELSVRMIILSLTIIGFLGNFLLLYHYLFLYLARYRLRSTDWVLMHLVVANILTVLFKGVPHTMAVFVLKDFLNDIGCKLVFSFHRISRGVCIGSTSILSVFQAIIISPRDYRYSELKINSHKYIHYSVYLNWAIHFLISSINLVNMRAKYGNDNTTNLKSYLYCYSVRHDQTSDILYAALLSSPDILFLGLMLWASGSMVITLYKHKQRMQQMPRANISSRSSPESRASKTILLLVSTFVPFYTISSVCQFFGALMYIPSWSVVHVTAMASLFFPTVCPFLLMSRDSSISSYCLPSKMNRRFPKVSDQELNESF</sequence>
<dbReference type="AlphaFoldDB" id="A0A8C8UQM0"/>
<feature type="transmembrane region" description="Helical" evidence="13">
    <location>
        <begin position="190"/>
        <end position="208"/>
    </location>
</feature>
<dbReference type="GO" id="GO:0016503">
    <property type="term" value="F:pheromone receptor activity"/>
    <property type="evidence" value="ECO:0007669"/>
    <property type="project" value="InterPro"/>
</dbReference>
<comment type="subcellular location">
    <subcellularLocation>
        <location evidence="2 13">Cell membrane</location>
        <topology evidence="2 13">Multi-pass membrane protein</topology>
    </subcellularLocation>
</comment>
<evidence type="ECO:0000256" key="1">
    <source>
        <dbReference type="ARBA" id="ARBA00003878"/>
    </source>
</evidence>
<evidence type="ECO:0000256" key="2">
    <source>
        <dbReference type="ARBA" id="ARBA00004651"/>
    </source>
</evidence>
<dbReference type="PROSITE" id="PS50262">
    <property type="entry name" value="G_PROTEIN_RECEP_F1_2"/>
    <property type="match status" value="1"/>
</dbReference>
<dbReference type="GO" id="GO:0005886">
    <property type="term" value="C:plasma membrane"/>
    <property type="evidence" value="ECO:0007669"/>
    <property type="project" value="UniProtKB-SubCell"/>
</dbReference>
<evidence type="ECO:0000313" key="15">
    <source>
        <dbReference type="Ensembl" id="ENSPEMP00000035212.1"/>
    </source>
</evidence>
<evidence type="ECO:0000256" key="5">
    <source>
        <dbReference type="ARBA" id="ARBA00022507"/>
    </source>
</evidence>
<proteinExistence type="inferred from homology"/>
<dbReference type="Ensembl" id="ENSPEMT00000037504.1">
    <property type="protein sequence ID" value="ENSPEMP00000035355.1"/>
    <property type="gene ID" value="ENSPEMG00000030204.1"/>
</dbReference>
<dbReference type="GO" id="GO:0007606">
    <property type="term" value="P:sensory perception of chemical stimulus"/>
    <property type="evidence" value="ECO:0007669"/>
    <property type="project" value="UniProtKB-ARBA"/>
</dbReference>
<comment type="similarity">
    <text evidence="3 13">Belongs to the G-protein coupled receptor 1 family.</text>
</comment>
<evidence type="ECO:0000256" key="7">
    <source>
        <dbReference type="ARBA" id="ARBA00022989"/>
    </source>
</evidence>
<evidence type="ECO:0000256" key="9">
    <source>
        <dbReference type="ARBA" id="ARBA00023136"/>
    </source>
</evidence>
<dbReference type="Ensembl" id="ENSPEMT00000039479.1">
    <property type="protein sequence ID" value="ENSPEMP00000035212.1"/>
    <property type="gene ID" value="ENSPEMG00000025273.1"/>
</dbReference>
<feature type="transmembrane region" description="Helical" evidence="13">
    <location>
        <begin position="267"/>
        <end position="286"/>
    </location>
</feature>
<keyword evidence="9 13" id="KW-0472">Membrane</keyword>
<feature type="transmembrane region" description="Helical" evidence="13">
    <location>
        <begin position="130"/>
        <end position="148"/>
    </location>
</feature>
<feature type="transmembrane region" description="Helical" evidence="13">
    <location>
        <begin position="45"/>
        <end position="70"/>
    </location>
</feature>
<name>A0A8C8UQM0_PERMB</name>
<evidence type="ECO:0000256" key="13">
    <source>
        <dbReference type="RuleBase" id="RU364061"/>
    </source>
</evidence>
<dbReference type="SUPFAM" id="SSF81321">
    <property type="entry name" value="Family A G protein-coupled receptor-like"/>
    <property type="match status" value="1"/>
</dbReference>
<evidence type="ECO:0000256" key="11">
    <source>
        <dbReference type="ARBA" id="ARBA00023180"/>
    </source>
</evidence>
<dbReference type="InterPro" id="IPR004072">
    <property type="entry name" value="Vmron_rcpt_1"/>
</dbReference>
<keyword evidence="6 13" id="KW-0812">Transmembrane</keyword>
<keyword evidence="16" id="KW-1185">Reference proteome</keyword>
<reference evidence="15" key="2">
    <citation type="submission" date="2025-05" db="UniProtKB">
        <authorList>
            <consortium name="Ensembl"/>
        </authorList>
    </citation>
    <scope>IDENTIFICATION</scope>
</reference>
<keyword evidence="8 13" id="KW-0297">G-protein coupled receptor</keyword>
<feature type="transmembrane region" description="Helical" evidence="13">
    <location>
        <begin position="90"/>
        <end position="110"/>
    </location>
</feature>
<dbReference type="PANTHER" id="PTHR24062">
    <property type="entry name" value="VOMERONASAL TYPE-1 RECEPTOR"/>
    <property type="match status" value="1"/>
</dbReference>
<keyword evidence="12 13" id="KW-0807">Transducer</keyword>
<feature type="domain" description="G-protein coupled receptors family 1 profile" evidence="14">
    <location>
        <begin position="22"/>
        <end position="286"/>
    </location>
</feature>
<organism evidence="15 16">
    <name type="scientific">Peromyscus maniculatus bairdii</name>
    <name type="common">Prairie deer mouse</name>
    <dbReference type="NCBI Taxonomy" id="230844"/>
    <lineage>
        <taxon>Eukaryota</taxon>
        <taxon>Metazoa</taxon>
        <taxon>Chordata</taxon>
        <taxon>Craniata</taxon>
        <taxon>Vertebrata</taxon>
        <taxon>Euteleostomi</taxon>
        <taxon>Mammalia</taxon>
        <taxon>Eutheria</taxon>
        <taxon>Euarchontoglires</taxon>
        <taxon>Glires</taxon>
        <taxon>Rodentia</taxon>
        <taxon>Myomorpha</taxon>
        <taxon>Muroidea</taxon>
        <taxon>Cricetidae</taxon>
        <taxon>Neotominae</taxon>
        <taxon>Peromyscus</taxon>
    </lineage>
</organism>
<evidence type="ECO:0000256" key="4">
    <source>
        <dbReference type="ARBA" id="ARBA00022475"/>
    </source>
</evidence>
<evidence type="ECO:0000313" key="16">
    <source>
        <dbReference type="Proteomes" id="UP000694547"/>
    </source>
</evidence>
<evidence type="ECO:0000256" key="8">
    <source>
        <dbReference type="ARBA" id="ARBA00023040"/>
    </source>
</evidence>
<dbReference type="Pfam" id="PF03402">
    <property type="entry name" value="V1R"/>
    <property type="match status" value="1"/>
</dbReference>
<accession>A0A8C8UQM0</accession>
<evidence type="ECO:0000256" key="10">
    <source>
        <dbReference type="ARBA" id="ARBA00023170"/>
    </source>
</evidence>
<evidence type="ECO:0000259" key="14">
    <source>
        <dbReference type="PROSITE" id="PS50262"/>
    </source>
</evidence>
<dbReference type="GeneTree" id="ENSGT00960000186612"/>
<evidence type="ECO:0000256" key="12">
    <source>
        <dbReference type="ARBA" id="ARBA00023224"/>
    </source>
</evidence>
<protein>
    <recommendedName>
        <fullName evidence="13">Vomeronasal type-1 receptor</fullName>
    </recommendedName>
</protein>
<keyword evidence="7 13" id="KW-1133">Transmembrane helix</keyword>
<dbReference type="PRINTS" id="PR01534">
    <property type="entry name" value="VOMERONASL1R"/>
</dbReference>
<dbReference type="FunFam" id="1.20.1070.10:FF:000033">
    <property type="entry name" value="Vomeronasal type-1 receptor"/>
    <property type="match status" value="1"/>
</dbReference>
<evidence type="ECO:0000256" key="3">
    <source>
        <dbReference type="ARBA" id="ARBA00010663"/>
    </source>
</evidence>
<keyword evidence="5 13" id="KW-0589">Pheromone response</keyword>
<keyword evidence="10 13" id="KW-0675">Receptor</keyword>
<comment type="function">
    <text evidence="1">Putative pheromone receptor.</text>
</comment>
<feature type="transmembrane region" description="Helical" evidence="13">
    <location>
        <begin position="6"/>
        <end position="33"/>
    </location>
</feature>
<dbReference type="Proteomes" id="UP000694547">
    <property type="component" value="Chromosome 1"/>
</dbReference>
<dbReference type="InterPro" id="IPR017452">
    <property type="entry name" value="GPCR_Rhodpsn_7TM"/>
</dbReference>
<dbReference type="Gene3D" id="1.20.1070.10">
    <property type="entry name" value="Rhodopsin 7-helix transmembrane proteins"/>
    <property type="match status" value="1"/>
</dbReference>